<feature type="transmembrane region" description="Helical" evidence="8">
    <location>
        <begin position="296"/>
        <end position="315"/>
    </location>
</feature>
<evidence type="ECO:0000256" key="5">
    <source>
        <dbReference type="ARBA" id="ARBA00022989"/>
    </source>
</evidence>
<dbReference type="Pfam" id="PF05977">
    <property type="entry name" value="MFS_3"/>
    <property type="match status" value="1"/>
</dbReference>
<protein>
    <submittedName>
        <fullName evidence="9">MFS transporter</fullName>
    </submittedName>
</protein>
<dbReference type="InterPro" id="IPR010290">
    <property type="entry name" value="TM_effector"/>
</dbReference>
<sequence length="435" mass="44487">MGGTVKPSVRRLVIDVEPLRADASFRRLWIGGALSSVGSRMTTFAVVLQVYQTTGSSAAVGVVGLATLIPTLVVGLIGGSLADALDRRKLVLVTGSSMAVVSLLFAAQAFAGTERVWPLYVLTGLQSLLFAVDSPARRTFVPRLLSKELLPAGLTLQMLAFHVSVMVGPSLGGVLAAAGGVKLCYLIDSLTFLVALHAAFRLPPMRVEGVRSKPGIRSIWDGLTYVGRNRIVAGAMLSDLSATVLAMPFAILPALNSLRFGGSPSTLGLLNAAPAVGGVLAMSLSGPVGRSVRKGVWLLVAGALWGAALTCLGLTGRLWVALAVLAVAGAADATAVVLRGAIVQSSIPDEFRGRTTSIDFVVGAGGPHLGNFRGGVVASAATPSVSALTGGLSCVVAIALVALCFPALRRFGPPAEATTPGRHSGEESVPVGDQT</sequence>
<feature type="region of interest" description="Disordered" evidence="7">
    <location>
        <begin position="415"/>
        <end position="435"/>
    </location>
</feature>
<evidence type="ECO:0000256" key="3">
    <source>
        <dbReference type="ARBA" id="ARBA00022475"/>
    </source>
</evidence>
<evidence type="ECO:0000256" key="1">
    <source>
        <dbReference type="ARBA" id="ARBA00004429"/>
    </source>
</evidence>
<evidence type="ECO:0000256" key="8">
    <source>
        <dbReference type="SAM" id="Phobius"/>
    </source>
</evidence>
<gene>
    <name evidence="9" type="ORF">OHN36_19715</name>
</gene>
<keyword evidence="10" id="KW-1185">Reference proteome</keyword>
<proteinExistence type="predicted"/>
<keyword evidence="5 8" id="KW-1133">Transmembrane helix</keyword>
<feature type="transmembrane region" description="Helical" evidence="8">
    <location>
        <begin position="231"/>
        <end position="255"/>
    </location>
</feature>
<feature type="transmembrane region" description="Helical" evidence="8">
    <location>
        <begin position="387"/>
        <end position="408"/>
    </location>
</feature>
<keyword evidence="6 8" id="KW-0472">Membrane</keyword>
<feature type="transmembrane region" description="Helical" evidence="8">
    <location>
        <begin position="90"/>
        <end position="111"/>
    </location>
</feature>
<comment type="subcellular location">
    <subcellularLocation>
        <location evidence="1">Cell inner membrane</location>
        <topology evidence="1">Multi-pass membrane protein</topology>
    </subcellularLocation>
</comment>
<dbReference type="Gene3D" id="1.20.1250.20">
    <property type="entry name" value="MFS general substrate transporter like domains"/>
    <property type="match status" value="1"/>
</dbReference>
<dbReference type="SUPFAM" id="SSF103473">
    <property type="entry name" value="MFS general substrate transporter"/>
    <property type="match status" value="1"/>
</dbReference>
<feature type="transmembrane region" description="Helical" evidence="8">
    <location>
        <begin position="28"/>
        <end position="51"/>
    </location>
</feature>
<dbReference type="EMBL" id="CP108330">
    <property type="protein sequence ID" value="WUR39226.1"/>
    <property type="molecule type" value="Genomic_DNA"/>
</dbReference>
<name>A0ABZ1V813_9ACTN</name>
<keyword evidence="2" id="KW-0813">Transport</keyword>
<feature type="transmembrane region" description="Helical" evidence="8">
    <location>
        <begin position="267"/>
        <end position="284"/>
    </location>
</feature>
<keyword evidence="4 8" id="KW-0812">Transmembrane</keyword>
<accession>A0ABZ1V813</accession>
<dbReference type="Proteomes" id="UP001432161">
    <property type="component" value="Chromosome"/>
</dbReference>
<dbReference type="PANTHER" id="PTHR23513:SF9">
    <property type="entry name" value="ENTEROBACTIN EXPORTER ENTS"/>
    <property type="match status" value="1"/>
</dbReference>
<dbReference type="PANTHER" id="PTHR23513">
    <property type="entry name" value="INTEGRAL MEMBRANE EFFLUX PROTEIN-RELATED"/>
    <property type="match status" value="1"/>
</dbReference>
<organism evidence="9 10">
    <name type="scientific">Streptomyces griseoaurantiacus</name>
    <dbReference type="NCBI Taxonomy" id="68213"/>
    <lineage>
        <taxon>Bacteria</taxon>
        <taxon>Bacillati</taxon>
        <taxon>Actinomycetota</taxon>
        <taxon>Actinomycetes</taxon>
        <taxon>Kitasatosporales</taxon>
        <taxon>Streptomycetaceae</taxon>
        <taxon>Streptomyces</taxon>
        <taxon>Streptomyces aurantiacus group</taxon>
    </lineage>
</organism>
<dbReference type="InterPro" id="IPR036259">
    <property type="entry name" value="MFS_trans_sf"/>
</dbReference>
<evidence type="ECO:0000256" key="2">
    <source>
        <dbReference type="ARBA" id="ARBA00022448"/>
    </source>
</evidence>
<evidence type="ECO:0000256" key="4">
    <source>
        <dbReference type="ARBA" id="ARBA00022692"/>
    </source>
</evidence>
<reference evidence="9" key="1">
    <citation type="submission" date="2022-10" db="EMBL/GenBank/DDBJ databases">
        <title>The complete genomes of actinobacterial strains from the NBC collection.</title>
        <authorList>
            <person name="Joergensen T.S."/>
            <person name="Alvarez Arevalo M."/>
            <person name="Sterndorff E.B."/>
            <person name="Faurdal D."/>
            <person name="Vuksanovic O."/>
            <person name="Mourched A.-S."/>
            <person name="Charusanti P."/>
            <person name="Shaw S."/>
            <person name="Blin K."/>
            <person name="Weber T."/>
        </authorList>
    </citation>
    <scope>NUCLEOTIDE SEQUENCE</scope>
    <source>
        <strain evidence="9">NBC_00489</strain>
    </source>
</reference>
<evidence type="ECO:0000256" key="7">
    <source>
        <dbReference type="SAM" id="MobiDB-lite"/>
    </source>
</evidence>
<keyword evidence="3" id="KW-1003">Cell membrane</keyword>
<evidence type="ECO:0000256" key="6">
    <source>
        <dbReference type="ARBA" id="ARBA00023136"/>
    </source>
</evidence>
<evidence type="ECO:0000313" key="10">
    <source>
        <dbReference type="Proteomes" id="UP001432161"/>
    </source>
</evidence>
<evidence type="ECO:0000313" key="9">
    <source>
        <dbReference type="EMBL" id="WUR39226.1"/>
    </source>
</evidence>
<feature type="transmembrane region" description="Helical" evidence="8">
    <location>
        <begin position="57"/>
        <end position="78"/>
    </location>
</feature>
<dbReference type="CDD" id="cd06173">
    <property type="entry name" value="MFS_MefA_like"/>
    <property type="match status" value="1"/>
</dbReference>